<dbReference type="InterPro" id="IPR026891">
    <property type="entry name" value="Fn3-like"/>
</dbReference>
<dbReference type="Gene3D" id="2.60.40.10">
    <property type="entry name" value="Immunoglobulins"/>
    <property type="match status" value="1"/>
</dbReference>
<evidence type="ECO:0000313" key="6">
    <source>
        <dbReference type="EMBL" id="MFC0518362.1"/>
    </source>
</evidence>
<evidence type="ECO:0000259" key="5">
    <source>
        <dbReference type="SMART" id="SM01217"/>
    </source>
</evidence>
<dbReference type="InterPro" id="IPR017853">
    <property type="entry name" value="GH"/>
</dbReference>
<dbReference type="Pfam" id="PF00933">
    <property type="entry name" value="Glyco_hydro_3"/>
    <property type="match status" value="1"/>
</dbReference>
<dbReference type="InterPro" id="IPR036881">
    <property type="entry name" value="Glyco_hydro_3_C_sf"/>
</dbReference>
<dbReference type="InterPro" id="IPR013783">
    <property type="entry name" value="Ig-like_fold"/>
</dbReference>
<dbReference type="SUPFAM" id="SSF49899">
    <property type="entry name" value="Concanavalin A-like lectins/glucanases"/>
    <property type="match status" value="1"/>
</dbReference>
<keyword evidence="2 4" id="KW-0732">Signal</keyword>
<feature type="chain" id="PRO_5045494765" evidence="4">
    <location>
        <begin position="22"/>
        <end position="1286"/>
    </location>
</feature>
<dbReference type="PANTHER" id="PTHR42721">
    <property type="entry name" value="SUGAR HYDROLASE-RELATED"/>
    <property type="match status" value="1"/>
</dbReference>
<evidence type="ECO:0000313" key="7">
    <source>
        <dbReference type="Proteomes" id="UP001589828"/>
    </source>
</evidence>
<comment type="similarity">
    <text evidence="1">Belongs to the glycosyl hydrolase 3 family.</text>
</comment>
<evidence type="ECO:0000256" key="1">
    <source>
        <dbReference type="ARBA" id="ARBA00005336"/>
    </source>
</evidence>
<dbReference type="Gene3D" id="3.40.50.1700">
    <property type="entry name" value="Glycoside hydrolase family 3 C-terminal domain"/>
    <property type="match status" value="1"/>
</dbReference>
<sequence>MLFKKICLLTYLCSGWLFIQAKPIPPGSALLADTATKTGCNCNVDEQMQKAKNQSSAVSKPASDINGRKITAATPKYLDPKLPVEERINDLLPRLTLEEKVIQLSDSWGSKGIPRLKVPAMLKTEGLHGQSYATGSTIFPVPLAMAATFNEALIYKVGVATATEAKAANLRASWSPVLDVARDARWGRVEETYGEDPYWVSRMGVNWIKGFQSLNMIAIPKHFAGHGEPLGGRDSHDVGLSDRVMRNIHLVPFRAVIKEAHAGGVMAAYSTWNGVPDNASSELLQKILREEWDFKGIVVSDCSGPENFMSKQYITADLENASRLAILAGVDIECGSAYSKALASAVKNGVLQERDLDVNVRRVLRAKFELGLFENPGSPDMVWDKLPAYDTPEHRMLAREVAVESSVLLKNDNKLLPLKKDLKAIAVIGPNADIAQTGDYSAKPGEGQLITVLQAVKSHVGASTKVLYAKGCDINSKDESQIAAAVDAAKQADAVIMVVGDNSMGQNATTGENVDGATLEIPGVQRQLIRAVQATGKPVVLVLVNGKPFTLSWENEHIPVILETWYPGEEGGNATADILFGERNPSGRLPITFPRHVGQEPLFYNYEPSGRRYNYYDMPFTPLYRFGHGLSYTTFKYSNIKVSHKTEGSGFVTITADVENTGDRDGDEVAQLYVTDMLTPVITPVIELKGISRVSLHSGEKKTVSFELTPYQLSLLDAGMKRVLGPGKFRIHIGGESPEPPANETDWHKQKIGFTDPAKGISGEFEISEAYKANFSYTFSIPVTVKSGVPFEATVTVKNNGNLTDAGEVKLFGQTELDNYRFELDPGKSISHDFNAILYKNGSQNISIVAGGQLIVKTVNVLKAPAKLVLKNAKLSVNGQGVLTYTALAMNTGSEPYKAGFTLSVDGAAVKSIPLNIEAGGQQPLSLSYDLPHSGTFRIRAGNDPVQQLIVPGGIKLALQDPLIYLNFDNANGQTVKNEVTGAQLRINGKPQYIDGKNGKAFYTTDSDNYVNAGGLDIYRKPFTFAAWIKADELTNGQAAFFGGQAPMGADVDVTGTSLAAGISNNKATLSFKSRDVNSRNIFPLNEWVHVAYTYDPQAQQGSIYINGKLDRSATQKPYAGPLDMIGNAVGLEHGKFAMDEVLVTRNCLNASAIADLAVKGITALQSAQVSTQWQPVKGTVNMLKTWSEIPAGSSITAVVEMAGDNGTATDSLKVKLVPGMQSIVLNGLKKGTQLRVRFELSSVKWDAVPLLQTAVIEMTAGEKIRWSTESEWRKNTTSGGLIIGR</sequence>
<accession>A0ABV6LFW4</accession>
<dbReference type="Pfam" id="PF01915">
    <property type="entry name" value="Glyco_hydro_3_C"/>
    <property type="match status" value="1"/>
</dbReference>
<proteinExistence type="inferred from homology"/>
<dbReference type="PRINTS" id="PR00133">
    <property type="entry name" value="GLHYDRLASE3"/>
</dbReference>
<dbReference type="EMBL" id="JBHLTS010000078">
    <property type="protein sequence ID" value="MFC0518362.1"/>
    <property type="molecule type" value="Genomic_DNA"/>
</dbReference>
<dbReference type="InterPro" id="IPR002772">
    <property type="entry name" value="Glyco_hydro_3_C"/>
</dbReference>
<keyword evidence="7" id="KW-1185">Reference proteome</keyword>
<dbReference type="GO" id="GO:0016787">
    <property type="term" value="F:hydrolase activity"/>
    <property type="evidence" value="ECO:0007669"/>
    <property type="project" value="UniProtKB-KW"/>
</dbReference>
<dbReference type="Pfam" id="PF13385">
    <property type="entry name" value="Laminin_G_3"/>
    <property type="match status" value="1"/>
</dbReference>
<dbReference type="RefSeq" id="WP_377026084.1">
    <property type="nucleotide sequence ID" value="NZ_JBHLTS010000078.1"/>
</dbReference>
<evidence type="ECO:0000256" key="4">
    <source>
        <dbReference type="SAM" id="SignalP"/>
    </source>
</evidence>
<comment type="caution">
    <text evidence="6">The sequence shown here is derived from an EMBL/GenBank/DDBJ whole genome shotgun (WGS) entry which is preliminary data.</text>
</comment>
<dbReference type="SMART" id="SM01217">
    <property type="entry name" value="Fn3_like"/>
    <property type="match status" value="1"/>
</dbReference>
<keyword evidence="3 6" id="KW-0378">Hydrolase</keyword>
<evidence type="ECO:0000256" key="3">
    <source>
        <dbReference type="ARBA" id="ARBA00022801"/>
    </source>
</evidence>
<dbReference type="PANTHER" id="PTHR42721:SF3">
    <property type="entry name" value="BETA-D-XYLOSIDASE 5-RELATED"/>
    <property type="match status" value="1"/>
</dbReference>
<feature type="signal peptide" evidence="4">
    <location>
        <begin position="1"/>
        <end position="21"/>
    </location>
</feature>
<protein>
    <submittedName>
        <fullName evidence="6">Glycoside hydrolase family 3 N-terminal domain-containing protein</fullName>
    </submittedName>
</protein>
<dbReference type="InterPro" id="IPR044993">
    <property type="entry name" value="BXL"/>
</dbReference>
<dbReference type="InterPro" id="IPR036962">
    <property type="entry name" value="Glyco_hydro_3_N_sf"/>
</dbReference>
<reference evidence="6 7" key="1">
    <citation type="submission" date="2024-09" db="EMBL/GenBank/DDBJ databases">
        <authorList>
            <person name="Sun Q."/>
            <person name="Mori K."/>
        </authorList>
    </citation>
    <scope>NUCLEOTIDE SEQUENCE [LARGE SCALE GENOMIC DNA]</scope>
    <source>
        <strain evidence="6 7">NCAIM B.02415</strain>
    </source>
</reference>
<dbReference type="Gene3D" id="2.60.120.200">
    <property type="match status" value="1"/>
</dbReference>
<gene>
    <name evidence="6" type="ORF">ACFFGT_29380</name>
</gene>
<evidence type="ECO:0000256" key="2">
    <source>
        <dbReference type="ARBA" id="ARBA00022729"/>
    </source>
</evidence>
<dbReference type="SUPFAM" id="SSF52279">
    <property type="entry name" value="Beta-D-glucan exohydrolase, C-terminal domain"/>
    <property type="match status" value="1"/>
</dbReference>
<dbReference type="SUPFAM" id="SSF51445">
    <property type="entry name" value="(Trans)glycosidases"/>
    <property type="match status" value="1"/>
</dbReference>
<dbReference type="InterPro" id="IPR013320">
    <property type="entry name" value="ConA-like_dom_sf"/>
</dbReference>
<dbReference type="Pfam" id="PF14310">
    <property type="entry name" value="Fn3-like"/>
    <property type="match status" value="1"/>
</dbReference>
<feature type="domain" description="Fibronectin type III-like" evidence="5">
    <location>
        <begin position="668"/>
        <end position="737"/>
    </location>
</feature>
<dbReference type="Proteomes" id="UP001589828">
    <property type="component" value="Unassembled WGS sequence"/>
</dbReference>
<name>A0ABV6LFW4_9SPHI</name>
<organism evidence="6 7">
    <name type="scientific">Mucilaginibacter angelicae</name>
    <dbReference type="NCBI Taxonomy" id="869718"/>
    <lineage>
        <taxon>Bacteria</taxon>
        <taxon>Pseudomonadati</taxon>
        <taxon>Bacteroidota</taxon>
        <taxon>Sphingobacteriia</taxon>
        <taxon>Sphingobacteriales</taxon>
        <taxon>Sphingobacteriaceae</taxon>
        <taxon>Mucilaginibacter</taxon>
    </lineage>
</organism>
<dbReference type="Gene3D" id="3.20.20.300">
    <property type="entry name" value="Glycoside hydrolase, family 3, N-terminal domain"/>
    <property type="match status" value="1"/>
</dbReference>
<dbReference type="InterPro" id="IPR001764">
    <property type="entry name" value="Glyco_hydro_3_N"/>
</dbReference>